<dbReference type="RefSeq" id="WP_092343564.1">
    <property type="nucleotide sequence ID" value="NZ_LN906597.1"/>
</dbReference>
<proteinExistence type="predicted"/>
<sequence length="559" mass="63469">MDNICSSSSGDSLSMLGAGASPEKESLLASIFCFMDKESIGNFSDSYFVSNLCHHQVYSELPADCDELSRDIVPVNLFYSKSKEDLYRHLGYLSANDLVSFNDFITNTSGCNNKSGINKDDSVDAMFNSGYEIFCCDNYKQFGNCKELESLIQLKVFLDDVISERNSYFSSNFPSRIDPSSIGDTDWSECTQSRVWSDYFESKWLPIPKWNAHPMYQVVHGDGSNDLIGSYNRGKHFVFSLPEPCYLGKGNVVVRQPVMPEFNFDSDYRLSFLNSTREFYNCDPLCFLNEDYILHRGDVCCPHTYNYGGMCKNLLLKMVGETLCSAAKIIVLLNKSEFLLEASSKGGYLRKSFYHLAKVYLLYIRYVYTFLWQSMNELSVDRANVESIISASSATGKSEYYDKEERIDRRDKDNIVSLRAIGYIRRFISSIGLLESNLLPVMELRNFLSLEDVMKVFEAKFINSMSMIANCVSPEYEKEISSISLILGKKLLDLVTDKGLKMFDLIKDIKESGEHGVSGLQLIFVQRASELLIKLDGNMDVDFPDSIDRSESGEMSQME</sequence>
<dbReference type="Proteomes" id="UP000198651">
    <property type="component" value="Chromosome I"/>
</dbReference>
<evidence type="ECO:0000313" key="2">
    <source>
        <dbReference type="Proteomes" id="UP000198651"/>
    </source>
</evidence>
<protein>
    <submittedName>
        <fullName evidence="1">Uncharacterized protein</fullName>
    </submittedName>
</protein>
<gene>
    <name evidence="1" type="ORF">Ark11_1351</name>
</gene>
<dbReference type="EMBL" id="LN906597">
    <property type="protein sequence ID" value="CUT18155.1"/>
    <property type="molecule type" value="Genomic_DNA"/>
</dbReference>
<evidence type="ECO:0000313" key="1">
    <source>
        <dbReference type="EMBL" id="CUT18155.1"/>
    </source>
</evidence>
<dbReference type="AlphaFoldDB" id="A0A0S4M4B9"/>
<reference evidence="2" key="1">
    <citation type="submission" date="2015-11" db="EMBL/GenBank/DDBJ databases">
        <authorList>
            <person name="Seth-Smith H.M.B."/>
        </authorList>
    </citation>
    <scope>NUCLEOTIDE SEQUENCE [LARGE SCALE GENOMIC DNA]</scope>
    <source>
        <strain evidence="2">2013Ark11</strain>
    </source>
</reference>
<accession>A0A0S4M4B9</accession>
<name>A0A0S4M4B9_9BURK</name>
<organism evidence="1 2">
    <name type="scientific">Candidatus Ichthyocystis hellenicum</name>
    <dbReference type="NCBI Taxonomy" id="1561003"/>
    <lineage>
        <taxon>Bacteria</taxon>
        <taxon>Pseudomonadati</taxon>
        <taxon>Pseudomonadota</taxon>
        <taxon>Betaproteobacteria</taxon>
        <taxon>Burkholderiales</taxon>
        <taxon>Candidatus Ichthyocystis</taxon>
    </lineage>
</organism>
<keyword evidence="2" id="KW-1185">Reference proteome</keyword>